<name>G4A6D7_AGGAC</name>
<dbReference type="GO" id="GO:0030288">
    <property type="term" value="C:outer membrane-bounded periplasmic space"/>
    <property type="evidence" value="ECO:0007669"/>
    <property type="project" value="TreeGrafter"/>
</dbReference>
<dbReference type="PANTHER" id="PTHR30006:SF2">
    <property type="entry name" value="ABC TRANSPORTER SUBSTRATE-BINDING PROTEIN"/>
    <property type="match status" value="1"/>
</dbReference>
<dbReference type="RefSeq" id="WP_005556006.1">
    <property type="nucleotide sequence ID" value="NZ_AEJM01000010.1"/>
</dbReference>
<reference evidence="3 4" key="1">
    <citation type="submission" date="2010-10" db="EMBL/GenBank/DDBJ databases">
        <authorList>
            <person name="Chen C."/>
            <person name="Kittichotirat W."/>
            <person name="Asikainen S."/>
            <person name="Bumgarner R."/>
        </authorList>
    </citation>
    <scope>NUCLEOTIDE SEQUENCE [LARGE SCALE GENOMIC DNA]</scope>
    <source>
        <strain evidence="3 4">SC1083</strain>
    </source>
</reference>
<protein>
    <submittedName>
        <fullName evidence="3">Fe3+ ABC transporter, iron-binding protein</fullName>
    </submittedName>
</protein>
<dbReference type="AlphaFoldDB" id="G4A6D7"/>
<sequence length="342" mass="38226">MQKWFKRSLGLVCLSPFFFAQQAQAEGRLTVYCTVQNKVCEKVTRDFGAKYNVKTQFVHGGTETIFGKIKAEKDNPQADFWYGGTIEPHFQAGELGLLEAYRSPKQAEILPQFKTLMAEKGEFTSVAYMLVLGFGVNTQKLAQLGLPTPQTWEDLLKPEYKGEIQLPDPRASGTTYTIMATLIQLWGEEKAFDYLKKLNENVSQYVKSNLVTANLSRGETAISIGFVHSYATEKEKGAAVEAVMPQGKTGYALGGASIIKGARNLDNAKLFMDYVLSKEVEEIPWREFGLYQIPTNVNAEASPKSVNPKTLQLLDFDFVKFGSSEEGKRLINKWLAEIKLAK</sequence>
<evidence type="ECO:0000313" key="4">
    <source>
        <dbReference type="Proteomes" id="UP000005508"/>
    </source>
</evidence>
<gene>
    <name evidence="3" type="ORF">SC1083_0377</name>
</gene>
<evidence type="ECO:0000313" key="3">
    <source>
        <dbReference type="EMBL" id="EGY34902.1"/>
    </source>
</evidence>
<dbReference type="Proteomes" id="UP000005508">
    <property type="component" value="Unassembled WGS sequence"/>
</dbReference>
<dbReference type="Pfam" id="PF13343">
    <property type="entry name" value="SBP_bac_6"/>
    <property type="match status" value="1"/>
</dbReference>
<feature type="signal peptide" evidence="2">
    <location>
        <begin position="1"/>
        <end position="25"/>
    </location>
</feature>
<feature type="chain" id="PRO_5003460904" evidence="2">
    <location>
        <begin position="26"/>
        <end position="342"/>
    </location>
</feature>
<dbReference type="Gene3D" id="3.40.190.10">
    <property type="entry name" value="Periplasmic binding protein-like II"/>
    <property type="match status" value="2"/>
</dbReference>
<dbReference type="GO" id="GO:0030975">
    <property type="term" value="F:thiamine binding"/>
    <property type="evidence" value="ECO:0007669"/>
    <property type="project" value="TreeGrafter"/>
</dbReference>
<organism evidence="3 4">
    <name type="scientific">Aggregatibacter actinomycetemcomitans serotype e str. SC1083</name>
    <dbReference type="NCBI Taxonomy" id="907488"/>
    <lineage>
        <taxon>Bacteria</taxon>
        <taxon>Pseudomonadati</taxon>
        <taxon>Pseudomonadota</taxon>
        <taxon>Gammaproteobacteria</taxon>
        <taxon>Pasteurellales</taxon>
        <taxon>Pasteurellaceae</taxon>
        <taxon>Aggregatibacter</taxon>
    </lineage>
</organism>
<evidence type="ECO:0000256" key="1">
    <source>
        <dbReference type="ARBA" id="ARBA00022729"/>
    </source>
</evidence>
<evidence type="ECO:0000256" key="2">
    <source>
        <dbReference type="SAM" id="SignalP"/>
    </source>
</evidence>
<dbReference type="CDD" id="cd13544">
    <property type="entry name" value="PBP2_Fbp_like_1"/>
    <property type="match status" value="1"/>
</dbReference>
<dbReference type="GO" id="GO:0030976">
    <property type="term" value="F:thiamine pyrophosphate binding"/>
    <property type="evidence" value="ECO:0007669"/>
    <property type="project" value="TreeGrafter"/>
</dbReference>
<dbReference type="SMR" id="G4A6D7"/>
<accession>G4A6D7</accession>
<dbReference type="InterPro" id="IPR026045">
    <property type="entry name" value="Ferric-bd"/>
</dbReference>
<keyword evidence="1 2" id="KW-0732">Signal</keyword>
<dbReference type="SUPFAM" id="SSF53850">
    <property type="entry name" value="Periplasmic binding protein-like II"/>
    <property type="match status" value="1"/>
</dbReference>
<dbReference type="PATRIC" id="fig|907488.3.peg.371"/>
<comment type="caution">
    <text evidence="3">The sequence shown here is derived from an EMBL/GenBank/DDBJ whole genome shotgun (WGS) entry which is preliminary data.</text>
</comment>
<dbReference type="GO" id="GO:0015888">
    <property type="term" value="P:thiamine transport"/>
    <property type="evidence" value="ECO:0007669"/>
    <property type="project" value="TreeGrafter"/>
</dbReference>
<dbReference type="PIRSF" id="PIRSF002825">
    <property type="entry name" value="CfbpA"/>
    <property type="match status" value="1"/>
</dbReference>
<dbReference type="EMBL" id="AEJM01000010">
    <property type="protein sequence ID" value="EGY34902.1"/>
    <property type="molecule type" value="Genomic_DNA"/>
</dbReference>
<proteinExistence type="predicted"/>
<dbReference type="PANTHER" id="PTHR30006">
    <property type="entry name" value="THIAMINE-BINDING PERIPLASMIC PROTEIN-RELATED"/>
    <property type="match status" value="1"/>
</dbReference>